<dbReference type="InterPro" id="IPR013087">
    <property type="entry name" value="Znf_C2H2_type"/>
</dbReference>
<dbReference type="InterPro" id="IPR036236">
    <property type="entry name" value="Znf_C2H2_sf"/>
</dbReference>
<comment type="subcellular location">
    <subcellularLocation>
        <location evidence="1">Nucleus</location>
    </subcellularLocation>
</comment>
<keyword evidence="4 7" id="KW-0863">Zinc-finger</keyword>
<organism evidence="10 11">
    <name type="scientific">Hyphopichia burtonii NRRL Y-1933</name>
    <dbReference type="NCBI Taxonomy" id="984485"/>
    <lineage>
        <taxon>Eukaryota</taxon>
        <taxon>Fungi</taxon>
        <taxon>Dikarya</taxon>
        <taxon>Ascomycota</taxon>
        <taxon>Saccharomycotina</taxon>
        <taxon>Pichiomycetes</taxon>
        <taxon>Debaryomycetaceae</taxon>
        <taxon>Hyphopichia</taxon>
    </lineage>
</organism>
<dbReference type="GO" id="GO:0000981">
    <property type="term" value="F:DNA-binding transcription factor activity, RNA polymerase II-specific"/>
    <property type="evidence" value="ECO:0007669"/>
    <property type="project" value="InterPro"/>
</dbReference>
<dbReference type="SUPFAM" id="SSF57667">
    <property type="entry name" value="beta-beta-alpha zinc fingers"/>
    <property type="match status" value="1"/>
</dbReference>
<evidence type="ECO:0000256" key="2">
    <source>
        <dbReference type="ARBA" id="ARBA00022723"/>
    </source>
</evidence>
<dbReference type="EMBL" id="KV454540">
    <property type="protein sequence ID" value="ODV68173.1"/>
    <property type="molecule type" value="Genomic_DNA"/>
</dbReference>
<dbReference type="GO" id="GO:0008270">
    <property type="term" value="F:zinc ion binding"/>
    <property type="evidence" value="ECO:0007669"/>
    <property type="project" value="UniProtKB-KW"/>
</dbReference>
<dbReference type="Gene3D" id="3.30.160.60">
    <property type="entry name" value="Classic Zinc Finger"/>
    <property type="match status" value="2"/>
</dbReference>
<dbReference type="OrthoDB" id="654211at2759"/>
<keyword evidence="11" id="KW-1185">Reference proteome</keyword>
<evidence type="ECO:0000256" key="6">
    <source>
        <dbReference type="ARBA" id="ARBA00023242"/>
    </source>
</evidence>
<gene>
    <name evidence="10" type="ORF">HYPBUDRAFT_93328</name>
</gene>
<evidence type="ECO:0000259" key="9">
    <source>
        <dbReference type="PROSITE" id="PS50157"/>
    </source>
</evidence>
<dbReference type="SMART" id="SM00355">
    <property type="entry name" value="ZnF_C2H2"/>
    <property type="match status" value="2"/>
</dbReference>
<dbReference type="RefSeq" id="XP_020077240.1">
    <property type="nucleotide sequence ID" value="XM_020223909.1"/>
</dbReference>
<name>A0A1E4RLN0_9ASCO</name>
<evidence type="ECO:0000256" key="3">
    <source>
        <dbReference type="ARBA" id="ARBA00022737"/>
    </source>
</evidence>
<feature type="compositionally biased region" description="Polar residues" evidence="8">
    <location>
        <begin position="91"/>
        <end position="106"/>
    </location>
</feature>
<keyword evidence="5" id="KW-0862">Zinc</keyword>
<evidence type="ECO:0000313" key="10">
    <source>
        <dbReference type="EMBL" id="ODV68173.1"/>
    </source>
</evidence>
<dbReference type="GO" id="GO:0000785">
    <property type="term" value="C:chromatin"/>
    <property type="evidence" value="ECO:0007669"/>
    <property type="project" value="TreeGrafter"/>
</dbReference>
<evidence type="ECO:0000256" key="4">
    <source>
        <dbReference type="ARBA" id="ARBA00022771"/>
    </source>
</evidence>
<dbReference type="GeneID" id="30998458"/>
<dbReference type="GO" id="GO:0005634">
    <property type="term" value="C:nucleus"/>
    <property type="evidence" value="ECO:0007669"/>
    <property type="project" value="UniProtKB-SubCell"/>
</dbReference>
<dbReference type="PROSITE" id="PS00028">
    <property type="entry name" value="ZINC_FINGER_C2H2_1"/>
    <property type="match status" value="2"/>
</dbReference>
<evidence type="ECO:0000256" key="1">
    <source>
        <dbReference type="ARBA" id="ARBA00004123"/>
    </source>
</evidence>
<dbReference type="STRING" id="984485.A0A1E4RLN0"/>
<proteinExistence type="predicted"/>
<dbReference type="PANTHER" id="PTHR40626">
    <property type="entry name" value="MIP31509P"/>
    <property type="match status" value="1"/>
</dbReference>
<accession>A0A1E4RLN0</accession>
<evidence type="ECO:0000256" key="5">
    <source>
        <dbReference type="ARBA" id="ARBA00022833"/>
    </source>
</evidence>
<reference evidence="11" key="1">
    <citation type="submission" date="2016-05" db="EMBL/GenBank/DDBJ databases">
        <title>Comparative genomics of biotechnologically important yeasts.</title>
        <authorList>
            <consortium name="DOE Joint Genome Institute"/>
            <person name="Riley R."/>
            <person name="Haridas S."/>
            <person name="Wolfe K.H."/>
            <person name="Lopes M.R."/>
            <person name="Hittinger C.T."/>
            <person name="Goker M."/>
            <person name="Salamov A."/>
            <person name="Wisecaver J."/>
            <person name="Long T.M."/>
            <person name="Aerts A.L."/>
            <person name="Barry K."/>
            <person name="Choi C."/>
            <person name="Clum A."/>
            <person name="Coughlan A.Y."/>
            <person name="Deshpande S."/>
            <person name="Douglass A.P."/>
            <person name="Hanson S.J."/>
            <person name="Klenk H.-P."/>
            <person name="Labutti K."/>
            <person name="Lapidus A."/>
            <person name="Lindquist E."/>
            <person name="Lipzen A."/>
            <person name="Meier-Kolthoff J.P."/>
            <person name="Ohm R.A."/>
            <person name="Otillar R.P."/>
            <person name="Pangilinan J."/>
            <person name="Peng Y."/>
            <person name="Rokas A."/>
            <person name="Rosa C.A."/>
            <person name="Scheuner C."/>
            <person name="Sibirny A.A."/>
            <person name="Slot J.C."/>
            <person name="Stielow J.B."/>
            <person name="Sun H."/>
            <person name="Kurtzman C.P."/>
            <person name="Blackwell M."/>
            <person name="Grigoriev I.V."/>
            <person name="Jeffries T.W."/>
        </authorList>
    </citation>
    <scope>NUCLEOTIDE SEQUENCE [LARGE SCALE GENOMIC DNA]</scope>
    <source>
        <strain evidence="11">NRRL Y-1933</strain>
    </source>
</reference>
<dbReference type="GO" id="GO:0000978">
    <property type="term" value="F:RNA polymerase II cis-regulatory region sequence-specific DNA binding"/>
    <property type="evidence" value="ECO:0007669"/>
    <property type="project" value="InterPro"/>
</dbReference>
<feature type="region of interest" description="Disordered" evidence="8">
    <location>
        <begin position="81"/>
        <end position="106"/>
    </location>
</feature>
<evidence type="ECO:0000256" key="8">
    <source>
        <dbReference type="SAM" id="MobiDB-lite"/>
    </source>
</evidence>
<sequence length="690" mass="80119">MATQKKYICGFCARAFTRSEHKQRHERSHTNEKPFHCLYCTSAFVRRDLLQRHCRTVHNIKLLLNSQANGIDPGTVIATAANKRKREKEVSPTSPETRHSSVGSNLNLNFSKTANGSLSSSASSSLSSASSTTSTSSPSDLIHLLSITKNLSTLLDARDYQMTNVNDSFLIGYTILLHQPYSLFGSINKDLISFLNSNLTTNSIGNEHSKLFDFKLCLIYAILSVGSCNNFNDFRLDDDESVSNQFLKKSWNILISNLIPNYTSLNYQLEILKNLFVVTYIYLKFNNNHLIVDYLDETVYIILENLISNNQQDIINSTNNSQLFWNIYILLSNIKINSKPPKSFNFFLKNYLPNTQIPLWQSMFNYSKSINFLEDDLINDIIILTLSNELNSIKYNNQLMIYDLNNSLHNAIILINKSIKKNENHHIINDHYDLFKIFKKKMIIGSPVKFKDILNSYVFKISNKYHWNILMISLREYNFQAPDSSNLNLNYNFNFHQLINLNLNTSFANFSNFLFEFFIIPTNTKNNNLINLKSTFSLINNNLGIVSFPLIFQSQFLKFNNMIDSSFNLKKFNLIDKIQLNDLLIEWYLTINKILINLIQYKKQCQLSSIQIDDELIDNNYILQCLLYLLNNQEINSIDINSLDWLLLIINKVNLIFDNWLEFIDHQSYLINFKINLNKFINEYIAIILN</sequence>
<evidence type="ECO:0000313" key="11">
    <source>
        <dbReference type="Proteomes" id="UP000095085"/>
    </source>
</evidence>
<dbReference type="Proteomes" id="UP000095085">
    <property type="component" value="Unassembled WGS sequence"/>
</dbReference>
<dbReference type="PROSITE" id="PS50157">
    <property type="entry name" value="ZINC_FINGER_C2H2_2"/>
    <property type="match status" value="2"/>
</dbReference>
<evidence type="ECO:0000256" key="7">
    <source>
        <dbReference type="PROSITE-ProRule" id="PRU00042"/>
    </source>
</evidence>
<keyword evidence="3" id="KW-0677">Repeat</keyword>
<dbReference type="AlphaFoldDB" id="A0A1E4RLN0"/>
<feature type="non-terminal residue" evidence="10">
    <location>
        <position position="690"/>
    </location>
</feature>
<keyword evidence="6" id="KW-0539">Nucleus</keyword>
<feature type="domain" description="C2H2-type" evidence="9">
    <location>
        <begin position="35"/>
        <end position="58"/>
    </location>
</feature>
<dbReference type="PANTHER" id="PTHR40626:SF34">
    <property type="entry name" value="ZINC FINGER PROTEIN YGR067C"/>
    <property type="match status" value="1"/>
</dbReference>
<dbReference type="InterPro" id="IPR051059">
    <property type="entry name" value="VerF-like"/>
</dbReference>
<feature type="domain" description="C2H2-type" evidence="9">
    <location>
        <begin position="7"/>
        <end position="34"/>
    </location>
</feature>
<keyword evidence="2" id="KW-0479">Metal-binding</keyword>
<protein>
    <recommendedName>
        <fullName evidence="9">C2H2-type domain-containing protein</fullName>
    </recommendedName>
</protein>